<reference evidence="1 2" key="1">
    <citation type="journal article" date="2022" name="Hortic Res">
        <title>A haplotype resolved chromosomal level avocado genome allows analysis of novel avocado genes.</title>
        <authorList>
            <person name="Nath O."/>
            <person name="Fletcher S.J."/>
            <person name="Hayward A."/>
            <person name="Shaw L.M."/>
            <person name="Masouleh A.K."/>
            <person name="Furtado A."/>
            <person name="Henry R.J."/>
            <person name="Mitter N."/>
        </authorList>
    </citation>
    <scope>NUCLEOTIDE SEQUENCE [LARGE SCALE GENOMIC DNA]</scope>
    <source>
        <strain evidence="2">cv. Hass</strain>
    </source>
</reference>
<evidence type="ECO:0000313" key="2">
    <source>
        <dbReference type="Proteomes" id="UP001234297"/>
    </source>
</evidence>
<comment type="caution">
    <text evidence="1">The sequence shown here is derived from an EMBL/GenBank/DDBJ whole genome shotgun (WGS) entry which is preliminary data.</text>
</comment>
<name>A0ACC2M8V4_PERAE</name>
<dbReference type="Proteomes" id="UP001234297">
    <property type="component" value="Chromosome 5"/>
</dbReference>
<dbReference type="EMBL" id="CM056813">
    <property type="protein sequence ID" value="KAJ8642095.1"/>
    <property type="molecule type" value="Genomic_DNA"/>
</dbReference>
<proteinExistence type="predicted"/>
<gene>
    <name evidence="1" type="ORF">MRB53_018789</name>
</gene>
<protein>
    <submittedName>
        <fullName evidence="1">Uncharacterized protein</fullName>
    </submittedName>
</protein>
<accession>A0ACC2M8V4</accession>
<keyword evidence="2" id="KW-1185">Reference proteome</keyword>
<sequence length="305" mass="34215">MFPVEFNKGSKALVVTGTEQAVLWHHRYGHLHSKGLKVLSTKEMVLGLPEVGEFEVCEGCLYGKQTRASFPTGKAWRASKILELLHADLCGPMSTSSLGGTKGLPDSFWSEAVATAVYVLNISPTRAVQDVTPFEAWRGKKPRVGHLRVFGCIAYALVNLRTKLEEKKFKESMMQQFEMTDLGRLKYFLGLEISQDESGIFMSQKKYATELLKKFNIRFEDGAKTPMNTGEKLQKEDGTGKGNEKELRSLVYACSKQATCWYSKEDPEVHSWHTQEGSLSADLFTKALSSGKHQFFVEKIGVREL</sequence>
<evidence type="ECO:0000313" key="1">
    <source>
        <dbReference type="EMBL" id="KAJ8642095.1"/>
    </source>
</evidence>
<organism evidence="1 2">
    <name type="scientific">Persea americana</name>
    <name type="common">Avocado</name>
    <dbReference type="NCBI Taxonomy" id="3435"/>
    <lineage>
        <taxon>Eukaryota</taxon>
        <taxon>Viridiplantae</taxon>
        <taxon>Streptophyta</taxon>
        <taxon>Embryophyta</taxon>
        <taxon>Tracheophyta</taxon>
        <taxon>Spermatophyta</taxon>
        <taxon>Magnoliopsida</taxon>
        <taxon>Magnoliidae</taxon>
        <taxon>Laurales</taxon>
        <taxon>Lauraceae</taxon>
        <taxon>Persea</taxon>
    </lineage>
</organism>